<evidence type="ECO:0000313" key="3">
    <source>
        <dbReference type="EMBL" id="GEL58561.1"/>
    </source>
</evidence>
<evidence type="ECO:0000313" key="4">
    <source>
        <dbReference type="Proteomes" id="UP000032671"/>
    </source>
</evidence>
<dbReference type="EMBL" id="BJVU01000003">
    <property type="protein sequence ID" value="GEL58561.1"/>
    <property type="molecule type" value="Genomic_DNA"/>
</dbReference>
<dbReference type="Gene3D" id="2.30.130.40">
    <property type="entry name" value="LON domain-like"/>
    <property type="match status" value="1"/>
</dbReference>
<dbReference type="SMART" id="SM00464">
    <property type="entry name" value="LON"/>
    <property type="match status" value="1"/>
</dbReference>
<dbReference type="PROSITE" id="PS51787">
    <property type="entry name" value="LON_N"/>
    <property type="match status" value="1"/>
</dbReference>
<name>A0A0D6N4K9_9PROT</name>
<gene>
    <name evidence="2" type="ORF">Abci_017_126</name>
    <name evidence="3" type="ORF">ACI01nite_11630</name>
</gene>
<accession>A0A0D6N4K9</accession>
<keyword evidence="5" id="KW-1185">Reference proteome</keyword>
<dbReference type="InterPro" id="IPR015947">
    <property type="entry name" value="PUA-like_sf"/>
</dbReference>
<dbReference type="STRING" id="1231339.Abci_017_126"/>
<evidence type="ECO:0000313" key="5">
    <source>
        <dbReference type="Proteomes" id="UP000321891"/>
    </source>
</evidence>
<dbReference type="GO" id="GO:0006508">
    <property type="term" value="P:proteolysis"/>
    <property type="evidence" value="ECO:0007669"/>
    <property type="project" value="UniProtKB-KW"/>
</dbReference>
<proteinExistence type="predicted"/>
<dbReference type="EMBL" id="BAMV01000017">
    <property type="protein sequence ID" value="GAN60942.1"/>
    <property type="molecule type" value="Genomic_DNA"/>
</dbReference>
<dbReference type="Pfam" id="PF02190">
    <property type="entry name" value="LON_substr_bdg"/>
    <property type="match status" value="1"/>
</dbReference>
<reference evidence="3 5" key="2">
    <citation type="submission" date="2019-07" db="EMBL/GenBank/DDBJ databases">
        <title>Whole genome shotgun sequence of Acetobacter cibinongensis NBRC 16605.</title>
        <authorList>
            <person name="Hosoyama A."/>
            <person name="Uohara A."/>
            <person name="Ohji S."/>
            <person name="Ichikawa N."/>
        </authorList>
    </citation>
    <scope>NUCLEOTIDE SEQUENCE [LARGE SCALE GENOMIC DNA]</scope>
    <source>
        <strain evidence="3 5">NBRC 16605</strain>
    </source>
</reference>
<dbReference type="Proteomes" id="UP000032671">
    <property type="component" value="Unassembled WGS sequence"/>
</dbReference>
<keyword evidence="2" id="KW-0378">Hydrolase</keyword>
<dbReference type="PANTHER" id="PTHR46732">
    <property type="entry name" value="ATP-DEPENDENT PROTEASE LA (LON) DOMAIN PROTEIN"/>
    <property type="match status" value="1"/>
</dbReference>
<evidence type="ECO:0000259" key="1">
    <source>
        <dbReference type="PROSITE" id="PS51787"/>
    </source>
</evidence>
<evidence type="ECO:0000313" key="2">
    <source>
        <dbReference type="EMBL" id="GAN60942.1"/>
    </source>
</evidence>
<accession>A0A6N3SML1</accession>
<comment type="caution">
    <text evidence="2">The sequence shown here is derived from an EMBL/GenBank/DDBJ whole genome shotgun (WGS) entry which is preliminary data.</text>
</comment>
<feature type="domain" description="Lon N-terminal" evidence="1">
    <location>
        <begin position="32"/>
        <end position="228"/>
    </location>
</feature>
<dbReference type="InterPro" id="IPR003111">
    <property type="entry name" value="Lon_prtase_N"/>
</dbReference>
<keyword evidence="2" id="KW-0645">Protease</keyword>
<dbReference type="Proteomes" id="UP000321891">
    <property type="component" value="Unassembled WGS sequence"/>
</dbReference>
<dbReference type="GO" id="GO:0008233">
    <property type="term" value="F:peptidase activity"/>
    <property type="evidence" value="ECO:0007669"/>
    <property type="project" value="UniProtKB-KW"/>
</dbReference>
<dbReference type="AlphaFoldDB" id="A0A0D6N4K9"/>
<organism evidence="2 4">
    <name type="scientific">Acetobacter cibinongensis</name>
    <dbReference type="NCBI Taxonomy" id="146475"/>
    <lineage>
        <taxon>Bacteria</taxon>
        <taxon>Pseudomonadati</taxon>
        <taxon>Pseudomonadota</taxon>
        <taxon>Alphaproteobacteria</taxon>
        <taxon>Acetobacterales</taxon>
        <taxon>Acetobacteraceae</taxon>
        <taxon>Acetobacter</taxon>
    </lineage>
</organism>
<dbReference type="InterPro" id="IPR046336">
    <property type="entry name" value="Lon_prtase_N_sf"/>
</dbReference>
<sequence>MASYLPQDDVTDIPRHIPRVCDLTLADMPIELGLFPLSGVLLLPGGKLPLNIFEPRYIALMEDALASHRLVGMIQPVWREEDEETPEATPPLYKIGCVGRITSFTERSDGTYAVTLTGIARFRLLRETEIDRGYRHARVDVSSFAADLSELPSAPFDRQKLLEALRRYFRQKGLNARWSVIEQMGDDILLVTLPMICPFPPAEKQALLDAATLTERVRVLQMLLDLAGPEDNGPPS</sequence>
<protein>
    <submittedName>
        <fullName evidence="2 3">ATP-dependent protease</fullName>
    </submittedName>
</protein>
<dbReference type="PANTHER" id="PTHR46732:SF8">
    <property type="entry name" value="ATP-DEPENDENT PROTEASE LA (LON) DOMAIN PROTEIN"/>
    <property type="match status" value="1"/>
</dbReference>
<dbReference type="SUPFAM" id="SSF88697">
    <property type="entry name" value="PUA domain-like"/>
    <property type="match status" value="1"/>
</dbReference>
<reference evidence="2 4" key="1">
    <citation type="submission" date="2012-11" db="EMBL/GenBank/DDBJ databases">
        <title>Whole genome sequence of Acetobacter cibinongensis 4H-1.</title>
        <authorList>
            <person name="Azuma Y."/>
            <person name="Higashiura N."/>
            <person name="Hirakawa H."/>
            <person name="Matsushita K."/>
        </authorList>
    </citation>
    <scope>NUCLEOTIDE SEQUENCE [LARGE SCALE GENOMIC DNA]</scope>
    <source>
        <strain evidence="2 4">4H-1</strain>
    </source>
</reference>